<reference evidence="1" key="1">
    <citation type="journal article" date="2025" name="Int. J. Syst. Evol. Microbiol.">
        <title>Inconstantimicrobium mannanitabidum sp. nov., a novel member of the family Clostridiaceae isolated from anoxic soil under the treatment of reductive soil disinfestation.</title>
        <authorList>
            <person name="Ueki A."/>
            <person name="Tonouchi A."/>
            <person name="Honma S."/>
            <person name="Kaku N."/>
            <person name="Ueki K."/>
        </authorList>
    </citation>
    <scope>NUCLEOTIDE SEQUENCE</scope>
    <source>
        <strain evidence="1">TW13</strain>
    </source>
</reference>
<comment type="caution">
    <text evidence="1">The sequence shown here is derived from an EMBL/GenBank/DDBJ whole genome shotgun (WGS) entry which is preliminary data.</text>
</comment>
<name>A0ACB5RDU0_9CLOT</name>
<gene>
    <name evidence="1" type="ORF">rsdtw13_26900</name>
</gene>
<proteinExistence type="predicted"/>
<keyword evidence="2" id="KW-1185">Reference proteome</keyword>
<organism evidence="1 2">
    <name type="scientific">Inconstantimicrobium mannanitabidum</name>
    <dbReference type="NCBI Taxonomy" id="1604901"/>
    <lineage>
        <taxon>Bacteria</taxon>
        <taxon>Bacillati</taxon>
        <taxon>Bacillota</taxon>
        <taxon>Clostridia</taxon>
        <taxon>Eubacteriales</taxon>
        <taxon>Clostridiaceae</taxon>
        <taxon>Inconstantimicrobium</taxon>
    </lineage>
</organism>
<protein>
    <submittedName>
        <fullName evidence="1">Chromosome partitioning protein ParA</fullName>
    </submittedName>
</protein>
<sequence length="356" mass="40832">MGKLGLIIVDYDKKYLDYLNKYLLNTYRGKIDITCFSNKELFLKEVNTIKNKDVLLINKEMYDERLEGIGISCVLTIVEGDFNLAEDRGQRIHKYKDVDRMYDIILKSYFDINPEKVTAVYSNNNTSTKIITVYSPIGGTGKSTLATALSASLSAKGRDVLYLNLEDVQSTNMYFQSDKKTTLSDFIFEVKDQSTKFTQNLINMVNRDKNTNVYYLENTENILDIEDMNENDIKWMLEKLLESGQYEYIIFDTSSKYNSIYEIILNSSNLVIAPVANSMTSVSKLNLFMSCISDAKKYYFVCNMYDRTERVIENSVVPINLMIDEDKTLRTCSGYEAICSTVIKRAVATMVQELGL</sequence>
<dbReference type="EMBL" id="BROD01000001">
    <property type="protein sequence ID" value="GKX67432.1"/>
    <property type="molecule type" value="Genomic_DNA"/>
</dbReference>
<evidence type="ECO:0000313" key="2">
    <source>
        <dbReference type="Proteomes" id="UP001058074"/>
    </source>
</evidence>
<evidence type="ECO:0000313" key="1">
    <source>
        <dbReference type="EMBL" id="GKX67432.1"/>
    </source>
</evidence>
<accession>A0ACB5RDU0</accession>
<dbReference type="Proteomes" id="UP001058074">
    <property type="component" value="Unassembled WGS sequence"/>
</dbReference>